<feature type="region of interest" description="Disordered" evidence="7">
    <location>
        <begin position="657"/>
        <end position="720"/>
    </location>
</feature>
<evidence type="ECO:0000256" key="3">
    <source>
        <dbReference type="ARBA" id="ARBA00022692"/>
    </source>
</evidence>
<organism evidence="9 10">
    <name type="scientific">Necator americanus</name>
    <name type="common">Human hookworm</name>
    <dbReference type="NCBI Taxonomy" id="51031"/>
    <lineage>
        <taxon>Eukaryota</taxon>
        <taxon>Metazoa</taxon>
        <taxon>Ecdysozoa</taxon>
        <taxon>Nematoda</taxon>
        <taxon>Chromadorea</taxon>
        <taxon>Rhabditida</taxon>
        <taxon>Rhabditina</taxon>
        <taxon>Rhabditomorpha</taxon>
        <taxon>Strongyloidea</taxon>
        <taxon>Ancylostomatidae</taxon>
        <taxon>Bunostominae</taxon>
        <taxon>Necator</taxon>
    </lineage>
</organism>
<feature type="transmembrane region" description="Helical" evidence="8">
    <location>
        <begin position="259"/>
        <end position="275"/>
    </location>
</feature>
<keyword evidence="10" id="KW-1185">Reference proteome</keyword>
<feature type="transmembrane region" description="Helical" evidence="8">
    <location>
        <begin position="60"/>
        <end position="77"/>
    </location>
</feature>
<feature type="transmembrane region" description="Helical" evidence="8">
    <location>
        <begin position="555"/>
        <end position="574"/>
    </location>
</feature>
<feature type="transmembrane region" description="Helical" evidence="8">
    <location>
        <begin position="333"/>
        <end position="354"/>
    </location>
</feature>
<feature type="transmembrane region" description="Helical" evidence="8">
    <location>
        <begin position="282"/>
        <end position="305"/>
    </location>
</feature>
<evidence type="ECO:0000256" key="8">
    <source>
        <dbReference type="SAM" id="Phobius"/>
    </source>
</evidence>
<feature type="transmembrane region" description="Helical" evidence="8">
    <location>
        <begin position="366"/>
        <end position="390"/>
    </location>
</feature>
<keyword evidence="2" id="KW-0813">Transport</keyword>
<evidence type="ECO:0000256" key="4">
    <source>
        <dbReference type="ARBA" id="ARBA00022847"/>
    </source>
</evidence>
<gene>
    <name evidence="9" type="primary">Necator_chrIII.g9559</name>
    <name evidence="9" type="ORF">RB195_008794</name>
</gene>
<dbReference type="InterPro" id="IPR000175">
    <property type="entry name" value="Na/ntran_symport"/>
</dbReference>
<evidence type="ECO:0008006" key="11">
    <source>
        <dbReference type="Google" id="ProtNLM"/>
    </source>
</evidence>
<feature type="transmembrane region" description="Helical" evidence="8">
    <location>
        <begin position="429"/>
        <end position="453"/>
    </location>
</feature>
<keyword evidence="6 8" id="KW-0472">Membrane</keyword>
<dbReference type="Pfam" id="PF00209">
    <property type="entry name" value="SNF"/>
    <property type="match status" value="1"/>
</dbReference>
<dbReference type="SUPFAM" id="SSF161070">
    <property type="entry name" value="SNF-like"/>
    <property type="match status" value="1"/>
</dbReference>
<dbReference type="PROSITE" id="PS50267">
    <property type="entry name" value="NA_NEUROTRAN_SYMP_3"/>
    <property type="match status" value="1"/>
</dbReference>
<sequence length="743" mass="84804">MARKRTVLYTTPLIYHRAFSKATSGTLSLLRPTPLAMEEPPQASPLRENQEIESDNTSEVLDTFVFCGLILSTGLLWEFPFKAIANGGAYFLVIYLVAVFIFLFPLLHLELFVGQHHQSNVVKVFRSYGTAYQGFGIVVLILTFMSSQYSVQASYDLFAHIGNMLGDAKNIISCTSDRYKVFETCISLYDEEQCRNEGRKTSANITRTEALLEEQSYYHREGSCTPKRMQREELPGSLAGYYRFTISFPGFQSFHKQRLFTYISMYCIFAIIVLLKMAYIRILIASLYGIFVILFLSCIFAFFLITDYGLFAETLWRINTPESLLTFQTYSEAVRMVFGSGGVVFFGVMSAASFRSKTGNTFRLSFIMVISNIVISFLSFVATLSIVAVIRDKQYAGENIIPERIAEVFALGYLTETIYYKMDKLTLALAYSVAAVIAKLLRFFALVMVVSTFIRDRYHDSQHQWSKMICALITTCIITFLVTSIRSSLELWPILHGLFPDTVKAYDFVLPTAMILIFVVFYGEFEYTVDISEVFPESDSRSFLIRPSDSVFISLYNRLPYLIIFMAVVNINYVEEYRKVTWIVYFVYRFLVYFIASIIVLSFLINLKRAWKKGEWSFLFSPTPEHPSYHRIRFQESLEQESITVPKELLKAIQSAENEEDLKTAPPPDEPTTDVDKSAENVAGKPQPGSLPVDTKLKQKSTRITPQKEQIKIQTGGKQRIPLSKEASAELAQLLKTGIERKK</sequence>
<reference evidence="9 10" key="1">
    <citation type="submission" date="2023-08" db="EMBL/GenBank/DDBJ databases">
        <title>A Necator americanus chromosomal reference genome.</title>
        <authorList>
            <person name="Ilik V."/>
            <person name="Petrzelkova K.J."/>
            <person name="Pardy F."/>
            <person name="Fuh T."/>
            <person name="Niatou-Singa F.S."/>
            <person name="Gouil Q."/>
            <person name="Baker L."/>
            <person name="Ritchie M.E."/>
            <person name="Jex A.R."/>
            <person name="Gazzola D."/>
            <person name="Li H."/>
            <person name="Toshio Fujiwara R."/>
            <person name="Zhan B."/>
            <person name="Aroian R.V."/>
            <person name="Pafco B."/>
            <person name="Schwarz E.M."/>
        </authorList>
    </citation>
    <scope>NUCLEOTIDE SEQUENCE [LARGE SCALE GENOMIC DNA]</scope>
    <source>
        <strain evidence="9 10">Aroian</strain>
        <tissue evidence="9">Whole animal</tissue>
    </source>
</reference>
<proteinExistence type="predicted"/>
<comment type="caution">
    <text evidence="9">The sequence shown here is derived from an EMBL/GenBank/DDBJ whole genome shotgun (WGS) entry which is preliminary data.</text>
</comment>
<evidence type="ECO:0000256" key="2">
    <source>
        <dbReference type="ARBA" id="ARBA00022448"/>
    </source>
</evidence>
<dbReference type="Proteomes" id="UP001303046">
    <property type="component" value="Unassembled WGS sequence"/>
</dbReference>
<evidence type="ECO:0000256" key="1">
    <source>
        <dbReference type="ARBA" id="ARBA00004141"/>
    </source>
</evidence>
<evidence type="ECO:0000313" key="10">
    <source>
        <dbReference type="Proteomes" id="UP001303046"/>
    </source>
</evidence>
<dbReference type="PANTHER" id="PTHR11616">
    <property type="entry name" value="SODIUM/CHLORIDE DEPENDENT TRANSPORTER"/>
    <property type="match status" value="1"/>
</dbReference>
<accession>A0ABR1CQC3</accession>
<name>A0ABR1CQC3_NECAM</name>
<dbReference type="EMBL" id="JAVFWL010000003">
    <property type="protein sequence ID" value="KAK6740548.1"/>
    <property type="molecule type" value="Genomic_DNA"/>
</dbReference>
<evidence type="ECO:0000313" key="9">
    <source>
        <dbReference type="EMBL" id="KAK6740548.1"/>
    </source>
</evidence>
<dbReference type="PANTHER" id="PTHR11616:SF326">
    <property type="entry name" value="SODIUM-DEPENDENT TRANSPORTER SNF-5"/>
    <property type="match status" value="1"/>
</dbReference>
<evidence type="ECO:0000256" key="6">
    <source>
        <dbReference type="ARBA" id="ARBA00023136"/>
    </source>
</evidence>
<evidence type="ECO:0000256" key="7">
    <source>
        <dbReference type="SAM" id="MobiDB-lite"/>
    </source>
</evidence>
<protein>
    <recommendedName>
        <fullName evidence="11">Sodium:neurotransmitter symporter family protein</fullName>
    </recommendedName>
</protein>
<dbReference type="InterPro" id="IPR037272">
    <property type="entry name" value="SNS_sf"/>
</dbReference>
<feature type="transmembrane region" description="Helical" evidence="8">
    <location>
        <begin position="130"/>
        <end position="149"/>
    </location>
</feature>
<feature type="compositionally biased region" description="Polar residues" evidence="7">
    <location>
        <begin position="702"/>
        <end position="717"/>
    </location>
</feature>
<feature type="transmembrane region" description="Helical" evidence="8">
    <location>
        <begin position="89"/>
        <end position="109"/>
    </location>
</feature>
<keyword evidence="5 8" id="KW-1133">Transmembrane helix</keyword>
<keyword evidence="3 8" id="KW-0812">Transmembrane</keyword>
<evidence type="ECO:0000256" key="5">
    <source>
        <dbReference type="ARBA" id="ARBA00022989"/>
    </source>
</evidence>
<feature type="transmembrane region" description="Helical" evidence="8">
    <location>
        <begin position="586"/>
        <end position="607"/>
    </location>
</feature>
<keyword evidence="4" id="KW-0769">Symport</keyword>
<comment type="subcellular location">
    <subcellularLocation>
        <location evidence="1">Membrane</location>
        <topology evidence="1">Multi-pass membrane protein</topology>
    </subcellularLocation>
</comment>
<feature type="transmembrane region" description="Helical" evidence="8">
    <location>
        <begin position="505"/>
        <end position="523"/>
    </location>
</feature>
<feature type="transmembrane region" description="Helical" evidence="8">
    <location>
        <begin position="465"/>
        <end position="485"/>
    </location>
</feature>